<dbReference type="Proteomes" id="UP000008037">
    <property type="component" value="Chromosome"/>
</dbReference>
<name>K0IP37_NITGG</name>
<gene>
    <name evidence="1" type="ordered locus">Ngar_c35310</name>
</gene>
<organism evidence="1 2">
    <name type="scientific">Nitrososphaera gargensis (strain Ga9.2)</name>
    <dbReference type="NCBI Taxonomy" id="1237085"/>
    <lineage>
        <taxon>Archaea</taxon>
        <taxon>Nitrososphaerota</taxon>
        <taxon>Nitrososphaeria</taxon>
        <taxon>Nitrososphaerales</taxon>
        <taxon>Nitrososphaeraceae</taxon>
        <taxon>Nitrososphaera</taxon>
    </lineage>
</organism>
<accession>K0IP37</accession>
<protein>
    <submittedName>
        <fullName evidence="1">Putative spherulin 4</fullName>
    </submittedName>
</protein>
<proteinExistence type="predicted"/>
<evidence type="ECO:0000313" key="2">
    <source>
        <dbReference type="Proteomes" id="UP000008037"/>
    </source>
</evidence>
<dbReference type="EMBL" id="CP002408">
    <property type="protein sequence ID" value="AFU60444.1"/>
    <property type="molecule type" value="Genomic_DNA"/>
</dbReference>
<sequence length="646" mass="69691">MKQSSIRFVAGALALLLMVPAAAGINSGNNMQAADAATATGIMVPLYTYPGGTWNRVIETKNDHPDVPVVAIVNPASGPGGSRDSNYVSGIGKLKDAGVIVIGYVSTAYTNRALSAVKSDIDKWASWYDIDGIFFDEQTNWAGKEWYYTQAGDYAESKGLDFTVGNPGANSIPSYLDTVDVVLIYESPGLPNLNNYQSWSSYDNGKLGMIPFGVGSLPTNWINNAAKLVGWIYVTNDVLPNPWDSLPPYYDEMTALLDNGSTPEEPGPNPSVPKYTLTVRSVDQDGKAINGMWMEVKKAGGSTIRTGFTPLSLTLEQGTYTVSAANYKQIIFDHWSDGTTQSSTISVNLSANTEITAHYNNGEAPSPPQQPSTVTLTVNTVDSAGEAINGYYTTLSQNGATIKTAFSPASFTLNSGQTYQVAVADYGDYVFDHWNDGSTTRQKTVTLQQSATLTAHYKSKTTEVPLQEEATLTVTSVDLSGKTVTGLWTVIKKNGATVKTGYTPLTYSAQVGSTYEVSVANYKNYVFDHWESGSKSSTRQVTVNADTTLTAYYNTRSSKMTITIKSVGLDGSPITGLWTVISGAGSATGFTPLSYTANIGSQYTITMGEWQNYRFDHWDNGSTSRSRIITPDGNNSNIVLTAYYRQ</sequence>
<dbReference type="STRING" id="1237085.Ngar_c35310"/>
<dbReference type="PANTHER" id="PTHR35040:SF9">
    <property type="entry name" value="4-LIKE CELL SURFACE PROTEIN, PUTATIVE (AFU_ORTHOLOGUE AFUA_4G14080)-RELATED"/>
    <property type="match status" value="1"/>
</dbReference>
<reference evidence="1 2" key="1">
    <citation type="journal article" date="2012" name="Environ. Microbiol.">
        <title>The genome of the ammonia-oxidizing Candidatus Nitrososphaera gargensis: insights into metabolic versatility and environmental adaptations.</title>
        <authorList>
            <person name="Spang A."/>
            <person name="Poehlein A."/>
            <person name="Offre P."/>
            <person name="Zumbragel S."/>
            <person name="Haider S."/>
            <person name="Rychlik N."/>
            <person name="Nowka B."/>
            <person name="Schmeisser C."/>
            <person name="Lebedeva E.V."/>
            <person name="Rattei T."/>
            <person name="Bohm C."/>
            <person name="Schmid M."/>
            <person name="Galushko A."/>
            <person name="Hatzenpichler R."/>
            <person name="Weinmaier T."/>
            <person name="Daniel R."/>
            <person name="Schleper C."/>
            <person name="Spieck E."/>
            <person name="Streit W."/>
            <person name="Wagner M."/>
        </authorList>
    </citation>
    <scope>NUCLEOTIDE SEQUENCE [LARGE SCALE GENOMIC DNA]</scope>
    <source>
        <strain evidence="2">Ga9.2</strain>
    </source>
</reference>
<dbReference type="KEGG" id="nga:Ngar_c35310"/>
<dbReference type="InterPro" id="IPR021986">
    <property type="entry name" value="Spherulin4"/>
</dbReference>
<dbReference type="Pfam" id="PF12138">
    <property type="entry name" value="Spherulin4"/>
    <property type="match status" value="1"/>
</dbReference>
<dbReference type="HOGENOM" id="CLU_423699_0_0_2"/>
<evidence type="ECO:0000313" key="1">
    <source>
        <dbReference type="EMBL" id="AFU60444.1"/>
    </source>
</evidence>
<dbReference type="PANTHER" id="PTHR35040">
    <property type="match status" value="1"/>
</dbReference>
<dbReference type="AlphaFoldDB" id="K0IP37"/>
<keyword evidence="2" id="KW-1185">Reference proteome</keyword>
<dbReference type="InParanoid" id="K0IP37"/>
<dbReference type="BioCyc" id="CNIT1237085:G1324-3532-MONOMER"/>